<dbReference type="PANTHER" id="PTHR23150">
    <property type="entry name" value="SULFATASE MODIFYING FACTOR 1, 2"/>
    <property type="match status" value="1"/>
</dbReference>
<accession>A0A0F9FXE0</accession>
<dbReference type="SUPFAM" id="SSF56436">
    <property type="entry name" value="C-type lectin-like"/>
    <property type="match status" value="1"/>
</dbReference>
<dbReference type="Gene3D" id="3.90.1580.10">
    <property type="entry name" value="paralog of FGE (formylglycine-generating enzyme)"/>
    <property type="match status" value="1"/>
</dbReference>
<dbReference type="AlphaFoldDB" id="A0A0F9FXE0"/>
<name>A0A0F9FXE0_9ZZZZ</name>
<evidence type="ECO:0000259" key="1">
    <source>
        <dbReference type="Pfam" id="PF03781"/>
    </source>
</evidence>
<feature type="domain" description="Sulfatase-modifying factor enzyme-like" evidence="1">
    <location>
        <begin position="261"/>
        <end position="479"/>
    </location>
</feature>
<dbReference type="InterPro" id="IPR021655">
    <property type="entry name" value="Put_metal-bd"/>
</dbReference>
<protein>
    <recommendedName>
        <fullName evidence="1">Sulfatase-modifying factor enzyme-like domain-containing protein</fullName>
    </recommendedName>
</protein>
<proteinExistence type="predicted"/>
<comment type="caution">
    <text evidence="2">The sequence shown here is derived from an EMBL/GenBank/DDBJ whole genome shotgun (WGS) entry which is preliminary data.</text>
</comment>
<dbReference type="Pfam" id="PF11617">
    <property type="entry name" value="Cu-binding_MopE"/>
    <property type="match status" value="1"/>
</dbReference>
<gene>
    <name evidence="2" type="ORF">LCGC14_1980120</name>
</gene>
<dbReference type="PROSITE" id="PS00018">
    <property type="entry name" value="EF_HAND_1"/>
    <property type="match status" value="1"/>
</dbReference>
<dbReference type="InterPro" id="IPR016187">
    <property type="entry name" value="CTDL_fold"/>
</dbReference>
<dbReference type="InterPro" id="IPR042095">
    <property type="entry name" value="SUMF_sf"/>
</dbReference>
<dbReference type="GO" id="GO:0120147">
    <property type="term" value="F:formylglycine-generating oxidase activity"/>
    <property type="evidence" value="ECO:0007669"/>
    <property type="project" value="TreeGrafter"/>
</dbReference>
<feature type="non-terminal residue" evidence="2">
    <location>
        <position position="1"/>
    </location>
</feature>
<dbReference type="Gene3D" id="1.10.1330.10">
    <property type="entry name" value="Dockerin domain"/>
    <property type="match status" value="1"/>
</dbReference>
<dbReference type="PANTHER" id="PTHR23150:SF19">
    <property type="entry name" value="FORMYLGLYCINE-GENERATING ENZYME"/>
    <property type="match status" value="1"/>
</dbReference>
<dbReference type="InterPro" id="IPR051043">
    <property type="entry name" value="Sulfatase_Mod_Factor_Kinase"/>
</dbReference>
<dbReference type="InterPro" id="IPR036439">
    <property type="entry name" value="Dockerin_dom_sf"/>
</dbReference>
<dbReference type="Pfam" id="PF03781">
    <property type="entry name" value="FGE-sulfatase"/>
    <property type="match status" value="1"/>
</dbReference>
<evidence type="ECO:0000313" key="2">
    <source>
        <dbReference type="EMBL" id="KKL82901.1"/>
    </source>
</evidence>
<dbReference type="GO" id="GO:0000272">
    <property type="term" value="P:polysaccharide catabolic process"/>
    <property type="evidence" value="ECO:0007669"/>
    <property type="project" value="InterPro"/>
</dbReference>
<dbReference type="SUPFAM" id="SSF63446">
    <property type="entry name" value="Type I dockerin domain"/>
    <property type="match status" value="1"/>
</dbReference>
<sequence length="480" mass="51085">PGGCPNPVNVKSKGVLPVAILGSADFDTATIDPASIELAGVRPIRSSIEDVAGPAAETSDCNCGEDGPDGIDDLTLKFETQEIVGALGEVNTGDVRTLTLTGVTQDGIPIEGADCVTIVGHHNPFKAEDVNRDGAVTMMDLMILAGAEAGGEPCHYRPRYDLDGNCQVNVGDLALLSLDWLVDCQANPTSPECIPLDIDGDGFNVIADCNDNDATIYPGATEIPNDGIDQDCDGSDLGPLGMLLVSINDPGVTGHEAFNGEMSRYETTNAQYCQFLNEALDSNDIMVGVDNIVYGADGSNGGADFVGEIYFDTYAADSDSQITYDGGVFSVRIRDANDMSDHPAVEVSWHGATAFCNYYGYRLPTEWEWQAVADYDGSYTYGCGGTIDQSIANYYDSGASNPLGLLSRPHTSPVDHYLSYGYGLNDMAGNVWEWTSTFSDSAGVIRGGSFYGFDSDCTVSFRLSYSPGDTLFDTGFRVCR</sequence>
<dbReference type="InterPro" id="IPR005532">
    <property type="entry name" value="SUMF_dom"/>
</dbReference>
<dbReference type="InterPro" id="IPR018247">
    <property type="entry name" value="EF_Hand_1_Ca_BS"/>
</dbReference>
<reference evidence="2" key="1">
    <citation type="journal article" date="2015" name="Nature">
        <title>Complex archaea that bridge the gap between prokaryotes and eukaryotes.</title>
        <authorList>
            <person name="Spang A."/>
            <person name="Saw J.H."/>
            <person name="Jorgensen S.L."/>
            <person name="Zaremba-Niedzwiedzka K."/>
            <person name="Martijn J."/>
            <person name="Lind A.E."/>
            <person name="van Eijk R."/>
            <person name="Schleper C."/>
            <person name="Guy L."/>
            <person name="Ettema T.J."/>
        </authorList>
    </citation>
    <scope>NUCLEOTIDE SEQUENCE</scope>
</reference>
<dbReference type="EMBL" id="LAZR01022141">
    <property type="protein sequence ID" value="KKL82901.1"/>
    <property type="molecule type" value="Genomic_DNA"/>
</dbReference>
<organism evidence="2">
    <name type="scientific">marine sediment metagenome</name>
    <dbReference type="NCBI Taxonomy" id="412755"/>
    <lineage>
        <taxon>unclassified sequences</taxon>
        <taxon>metagenomes</taxon>
        <taxon>ecological metagenomes</taxon>
    </lineage>
</organism>